<organism evidence="3 4">
    <name type="scientific">Ovis aries</name>
    <name type="common">Sheep</name>
    <dbReference type="NCBI Taxonomy" id="9940"/>
    <lineage>
        <taxon>Eukaryota</taxon>
        <taxon>Metazoa</taxon>
        <taxon>Chordata</taxon>
        <taxon>Craniata</taxon>
        <taxon>Vertebrata</taxon>
        <taxon>Euteleostomi</taxon>
        <taxon>Mammalia</taxon>
        <taxon>Eutheria</taxon>
        <taxon>Laurasiatheria</taxon>
        <taxon>Artiodactyla</taxon>
        <taxon>Ruminantia</taxon>
        <taxon>Pecora</taxon>
        <taxon>Bovidae</taxon>
        <taxon>Caprinae</taxon>
        <taxon>Ovis</taxon>
    </lineage>
</organism>
<feature type="domain" description="TPX2 central" evidence="2">
    <location>
        <begin position="102"/>
        <end position="199"/>
    </location>
</feature>
<feature type="region of interest" description="Disordered" evidence="1">
    <location>
        <begin position="47"/>
        <end position="74"/>
    </location>
</feature>
<comment type="caution">
    <text evidence="3">The sequence shown here is derived from an EMBL/GenBank/DDBJ whole genome shotgun (WGS) entry which is preliminary data.</text>
</comment>
<reference evidence="3 4" key="1">
    <citation type="submission" date="2020-12" db="EMBL/GenBank/DDBJ databases">
        <title>De novo assembly of Tibetan sheep genome.</title>
        <authorList>
            <person name="Li X."/>
        </authorList>
    </citation>
    <scope>NUCLEOTIDE SEQUENCE [LARGE SCALE GENOMIC DNA]</scope>
    <source>
        <tissue evidence="3">Heart</tissue>
    </source>
</reference>
<dbReference type="InterPro" id="IPR027330">
    <property type="entry name" value="TPX2_central_dom"/>
</dbReference>
<proteinExistence type="predicted"/>
<dbReference type="Proteomes" id="UP000664991">
    <property type="component" value="Unassembled WGS sequence"/>
</dbReference>
<dbReference type="Pfam" id="PF12214">
    <property type="entry name" value="TPX2_importin"/>
    <property type="match status" value="1"/>
</dbReference>
<feature type="compositionally biased region" description="Polar residues" evidence="1">
    <location>
        <begin position="58"/>
        <end position="68"/>
    </location>
</feature>
<dbReference type="AlphaFoldDB" id="A0A836D1K3"/>
<dbReference type="EMBL" id="JAEMGP010000007">
    <property type="protein sequence ID" value="KAG5206722.1"/>
    <property type="molecule type" value="Genomic_DNA"/>
</dbReference>
<protein>
    <recommendedName>
        <fullName evidence="2">TPX2 central domain-containing protein</fullName>
    </recommendedName>
</protein>
<accession>A0A836D1K3</accession>
<gene>
    <name evidence="3" type="ORF">JEQ12_018295</name>
</gene>
<evidence type="ECO:0000313" key="3">
    <source>
        <dbReference type="EMBL" id="KAG5206722.1"/>
    </source>
</evidence>
<evidence type="ECO:0000259" key="2">
    <source>
        <dbReference type="Pfam" id="PF12214"/>
    </source>
</evidence>
<sequence>MCGSELARGPCGLLFVTRSSLDQSAVTLGTVDRFCAMSHSERSLGQKGHLSVSRWQDPHSTAGSSSHIQKILKSAEKQESEKRIKMWQEVVEVLETNAKSKKYNSVEAGLCKFKAQKLDSGILYGGCIFPKKLPEKPPTVPTGFDFEMEKRIKQQEEAKRVLEDKHFNAKPCPYHILLGVVGVPNKKEIPLTIPRTPAFVQKERTPKPTQESEDEEQPMVIRAQQLPHYGVPFKPKIPVRRTVEIRPFSFDSKSHLQKEKKIKQLQKGEVPKF</sequence>
<evidence type="ECO:0000256" key="1">
    <source>
        <dbReference type="SAM" id="MobiDB-lite"/>
    </source>
</evidence>
<evidence type="ECO:0000313" key="4">
    <source>
        <dbReference type="Proteomes" id="UP000664991"/>
    </source>
</evidence>
<name>A0A836D1K3_SHEEP</name>